<dbReference type="EMBL" id="JAMTCK010000003">
    <property type="protein sequence ID" value="MCP2164854.1"/>
    <property type="molecule type" value="Genomic_DNA"/>
</dbReference>
<dbReference type="Pfam" id="PF13560">
    <property type="entry name" value="HTH_31"/>
    <property type="match status" value="1"/>
</dbReference>
<keyword evidence="3" id="KW-1185">Reference proteome</keyword>
<evidence type="ECO:0000313" key="3">
    <source>
        <dbReference type="Proteomes" id="UP001206128"/>
    </source>
</evidence>
<dbReference type="Gene3D" id="1.10.260.40">
    <property type="entry name" value="lambda repressor-like DNA-binding domains"/>
    <property type="match status" value="1"/>
</dbReference>
<proteinExistence type="predicted"/>
<dbReference type="InterPro" id="IPR001387">
    <property type="entry name" value="Cro/C1-type_HTH"/>
</dbReference>
<comment type="caution">
    <text evidence="2">The sequence shown here is derived from an EMBL/GenBank/DDBJ whole genome shotgun (WGS) entry which is preliminary data.</text>
</comment>
<dbReference type="InterPro" id="IPR043917">
    <property type="entry name" value="DUF5753"/>
</dbReference>
<dbReference type="Pfam" id="PF19054">
    <property type="entry name" value="DUF5753"/>
    <property type="match status" value="1"/>
</dbReference>
<accession>A0AAE3KFW7</accession>
<dbReference type="InterPro" id="IPR010982">
    <property type="entry name" value="Lambda_DNA-bd_dom_sf"/>
</dbReference>
<dbReference type="RefSeq" id="WP_253768996.1">
    <property type="nucleotide sequence ID" value="NZ_JAMTCK010000003.1"/>
</dbReference>
<feature type="domain" description="HTH cro/C1-type" evidence="1">
    <location>
        <begin position="18"/>
        <end position="72"/>
    </location>
</feature>
<gene>
    <name evidence="2" type="ORF">LX83_001694</name>
</gene>
<reference evidence="2" key="1">
    <citation type="submission" date="2022-06" db="EMBL/GenBank/DDBJ databases">
        <title>Genomic Encyclopedia of Archaeal and Bacterial Type Strains, Phase II (KMG-II): from individual species to whole genera.</title>
        <authorList>
            <person name="Goeker M."/>
        </authorList>
    </citation>
    <scope>NUCLEOTIDE SEQUENCE</scope>
    <source>
        <strain evidence="2">DSM 43935</strain>
    </source>
</reference>
<dbReference type="PROSITE" id="PS50943">
    <property type="entry name" value="HTH_CROC1"/>
    <property type="match status" value="1"/>
</dbReference>
<dbReference type="CDD" id="cd00093">
    <property type="entry name" value="HTH_XRE"/>
    <property type="match status" value="1"/>
</dbReference>
<sequence>MARRPGPTIRRWQLGGELRRHREAAGVSARRAAAELETTPSTLSKIEGGKQSIKSLYVKLLAPLYGLSLEERERLLALAEEANQPGWWTTYGKAVPDWVKLYFGYESDASQLRTYESELVPGLLQTADYVRAIAKANRPDSTESDLETSVNLRRARQQRMTSDDAPDLHVVVNEAVLHREVGGPAVMRDQLRHLIKTSESEHVTIQVLPFRAGAHPAMTAPFTLLGFDYPGMTTVYLENGRGALYLDSRPDLARYEWMFDQLCQAALSAKDSTALMDTLSRKL</sequence>
<dbReference type="SUPFAM" id="SSF47413">
    <property type="entry name" value="lambda repressor-like DNA-binding domains"/>
    <property type="match status" value="1"/>
</dbReference>
<protein>
    <submittedName>
        <fullName evidence="2">Helix-turn-helix domain-containing protein</fullName>
    </submittedName>
</protein>
<name>A0AAE3KFW7_9PSEU</name>
<dbReference type="GO" id="GO:0003677">
    <property type="term" value="F:DNA binding"/>
    <property type="evidence" value="ECO:0007669"/>
    <property type="project" value="InterPro"/>
</dbReference>
<dbReference type="Proteomes" id="UP001206128">
    <property type="component" value="Unassembled WGS sequence"/>
</dbReference>
<organism evidence="2 3">
    <name type="scientific">Goodfellowiella coeruleoviolacea</name>
    <dbReference type="NCBI Taxonomy" id="334858"/>
    <lineage>
        <taxon>Bacteria</taxon>
        <taxon>Bacillati</taxon>
        <taxon>Actinomycetota</taxon>
        <taxon>Actinomycetes</taxon>
        <taxon>Pseudonocardiales</taxon>
        <taxon>Pseudonocardiaceae</taxon>
        <taxon>Goodfellowiella</taxon>
    </lineage>
</organism>
<evidence type="ECO:0000313" key="2">
    <source>
        <dbReference type="EMBL" id="MCP2164854.1"/>
    </source>
</evidence>
<evidence type="ECO:0000259" key="1">
    <source>
        <dbReference type="PROSITE" id="PS50943"/>
    </source>
</evidence>
<dbReference type="AlphaFoldDB" id="A0AAE3KFW7"/>
<dbReference type="SMART" id="SM00530">
    <property type="entry name" value="HTH_XRE"/>
    <property type="match status" value="1"/>
</dbReference>